<evidence type="ECO:0000259" key="2">
    <source>
        <dbReference type="Pfam" id="PF03724"/>
    </source>
</evidence>
<feature type="domain" description="DUF306" evidence="2">
    <location>
        <begin position="32"/>
        <end position="129"/>
    </location>
</feature>
<dbReference type="Pfam" id="PF03724">
    <property type="entry name" value="META"/>
    <property type="match status" value="1"/>
</dbReference>
<keyword evidence="1" id="KW-1133">Transmembrane helix</keyword>
<keyword evidence="1" id="KW-0812">Transmembrane</keyword>
<proteinExistence type="predicted"/>
<evidence type="ECO:0000313" key="3">
    <source>
        <dbReference type="EMBL" id="ABZ70012.1"/>
    </source>
</evidence>
<feature type="transmembrane region" description="Helical" evidence="1">
    <location>
        <begin position="12"/>
        <end position="31"/>
    </location>
</feature>
<dbReference type="HOGENOM" id="CLU_1892416_0_0_5"/>
<evidence type="ECO:0000256" key="1">
    <source>
        <dbReference type="SAM" id="Phobius"/>
    </source>
</evidence>
<protein>
    <recommendedName>
        <fullName evidence="2">DUF306 domain-containing protein</fullName>
    </recommendedName>
</protein>
<sequence length="134" mass="14895">MAPETKLARDLAILTVVVLAAGLFLLSGFGFQQRWVLESRAGVAAPGVSIAFRHARRGRDRMRVVTACDAYESRYSRFAGSITIQPPTDYPRACAADDRDLLDALGRARRYHYEGEKLLLETSDGQTLVLRHES</sequence>
<dbReference type="STRING" id="366602.Caul_0881"/>
<reference evidence="3" key="1">
    <citation type="submission" date="2008-01" db="EMBL/GenBank/DDBJ databases">
        <title>Complete sequence of chromosome of Caulobacter sp. K31.</title>
        <authorList>
            <consortium name="US DOE Joint Genome Institute"/>
            <person name="Copeland A."/>
            <person name="Lucas S."/>
            <person name="Lapidus A."/>
            <person name="Barry K."/>
            <person name="Glavina del Rio T."/>
            <person name="Dalin E."/>
            <person name="Tice H."/>
            <person name="Pitluck S."/>
            <person name="Bruce D."/>
            <person name="Goodwin L."/>
            <person name="Thompson L.S."/>
            <person name="Brettin T."/>
            <person name="Detter J.C."/>
            <person name="Han C."/>
            <person name="Schmutz J."/>
            <person name="Larimer F."/>
            <person name="Land M."/>
            <person name="Hauser L."/>
            <person name="Kyrpides N."/>
            <person name="Kim E."/>
            <person name="Stephens C."/>
            <person name="Richardson P."/>
        </authorList>
    </citation>
    <scope>NUCLEOTIDE SEQUENCE [LARGE SCALE GENOMIC DNA]</scope>
    <source>
        <strain evidence="3">K31</strain>
    </source>
</reference>
<name>B0SVH3_CAUSK</name>
<dbReference type="Gene3D" id="2.40.128.270">
    <property type="match status" value="1"/>
</dbReference>
<dbReference type="KEGG" id="cak:Caul_0881"/>
<dbReference type="InterPro" id="IPR005184">
    <property type="entry name" value="DUF306_Meta_HslJ"/>
</dbReference>
<keyword evidence="1" id="KW-0472">Membrane</keyword>
<dbReference type="AlphaFoldDB" id="B0SVH3"/>
<dbReference type="EMBL" id="CP000927">
    <property type="protein sequence ID" value="ABZ70012.1"/>
    <property type="molecule type" value="Genomic_DNA"/>
</dbReference>
<organism evidence="3">
    <name type="scientific">Caulobacter sp. (strain K31)</name>
    <dbReference type="NCBI Taxonomy" id="366602"/>
    <lineage>
        <taxon>Bacteria</taxon>
        <taxon>Pseudomonadati</taxon>
        <taxon>Pseudomonadota</taxon>
        <taxon>Alphaproteobacteria</taxon>
        <taxon>Caulobacterales</taxon>
        <taxon>Caulobacteraceae</taxon>
        <taxon>Caulobacter</taxon>
    </lineage>
</organism>
<gene>
    <name evidence="3" type="ordered locus">Caul_0881</name>
</gene>
<accession>B0SVH3</accession>
<dbReference type="InterPro" id="IPR038670">
    <property type="entry name" value="HslJ-like_sf"/>
</dbReference>